<keyword evidence="3" id="KW-1185">Reference proteome</keyword>
<organism evidence="2 3">
    <name type="scientific">Herminiimonas contaminans</name>
    <dbReference type="NCBI Taxonomy" id="1111140"/>
    <lineage>
        <taxon>Bacteria</taxon>
        <taxon>Pseudomonadati</taxon>
        <taxon>Pseudomonadota</taxon>
        <taxon>Betaproteobacteria</taxon>
        <taxon>Burkholderiales</taxon>
        <taxon>Oxalobacteraceae</taxon>
        <taxon>Herminiimonas</taxon>
    </lineage>
</organism>
<evidence type="ECO:0000256" key="1">
    <source>
        <dbReference type="ARBA" id="ARBA00009964"/>
    </source>
</evidence>
<dbReference type="PANTHER" id="PTHR37936">
    <property type="entry name" value="TRANSPOSASE INSC FOR INSERTION ELEMENT IS2A-RELATED"/>
    <property type="match status" value="1"/>
</dbReference>
<dbReference type="PANTHER" id="PTHR37936:SF3">
    <property type="entry name" value="TRANSPOSASE INSC FOR INSERTION ELEMENT IS2A-RELATED"/>
    <property type="match status" value="1"/>
</dbReference>
<evidence type="ECO:0000313" key="3">
    <source>
        <dbReference type="Proteomes" id="UP000657372"/>
    </source>
</evidence>
<protein>
    <submittedName>
        <fullName evidence="2">Transposase</fullName>
    </submittedName>
</protein>
<dbReference type="SUPFAM" id="SSF48295">
    <property type="entry name" value="TrpR-like"/>
    <property type="match status" value="1"/>
</dbReference>
<evidence type="ECO:0000313" key="2">
    <source>
        <dbReference type="EMBL" id="MBF8177362.1"/>
    </source>
</evidence>
<dbReference type="NCBIfam" id="NF047595">
    <property type="entry name" value="IS66_ISRel24_TnpA"/>
    <property type="match status" value="1"/>
</dbReference>
<name>A0ABS0EU34_9BURK</name>
<dbReference type="InterPro" id="IPR010921">
    <property type="entry name" value="Trp_repressor/repl_initiator"/>
</dbReference>
<feature type="non-terminal residue" evidence="2">
    <location>
        <position position="129"/>
    </location>
</feature>
<gene>
    <name evidence="2" type="ORF">IXC47_06705</name>
</gene>
<dbReference type="Proteomes" id="UP000657372">
    <property type="component" value="Unassembled WGS sequence"/>
</dbReference>
<reference evidence="2 3" key="1">
    <citation type="submission" date="2020-11" db="EMBL/GenBank/DDBJ databases">
        <title>WGS of Herminiimonas contaminans strain Marseille-Q4544 isolated from planarians Schmidtea mediterranea.</title>
        <authorList>
            <person name="Kangale L."/>
        </authorList>
    </citation>
    <scope>NUCLEOTIDE SEQUENCE [LARGE SCALE GENOMIC DNA]</scope>
    <source>
        <strain evidence="2 3">Marseille-Q4544</strain>
    </source>
</reference>
<dbReference type="Gene3D" id="1.10.10.10">
    <property type="entry name" value="Winged helix-like DNA-binding domain superfamily/Winged helix DNA-binding domain"/>
    <property type="match status" value="1"/>
</dbReference>
<accession>A0ABS0EU34</accession>
<dbReference type="RefSeq" id="WP_195875072.1">
    <property type="nucleotide sequence ID" value="NZ_JADOEL010000003.1"/>
</dbReference>
<comment type="similarity">
    <text evidence="1">Belongs to the transposase 8 family.</text>
</comment>
<sequence length="129" mass="14341">MSESSISLVPVSDTNRRRYSVEFKRNVVRESMAAGASIARVAMAHGLNANQLHNWRWQYRRGDFGSVTETAALLPVHISAQPTTPHAHHTTRSPTNDCDPQRGQIELHLGHAKIVVHGTPDLRALQCMI</sequence>
<dbReference type="EMBL" id="JADOEL010000003">
    <property type="protein sequence ID" value="MBF8177362.1"/>
    <property type="molecule type" value="Genomic_DNA"/>
</dbReference>
<dbReference type="InterPro" id="IPR002514">
    <property type="entry name" value="Transposase_8"/>
</dbReference>
<dbReference type="Pfam" id="PF01527">
    <property type="entry name" value="HTH_Tnp_1"/>
    <property type="match status" value="1"/>
</dbReference>
<comment type="caution">
    <text evidence="2">The sequence shown here is derived from an EMBL/GenBank/DDBJ whole genome shotgun (WGS) entry which is preliminary data.</text>
</comment>
<dbReference type="InterPro" id="IPR036388">
    <property type="entry name" value="WH-like_DNA-bd_sf"/>
</dbReference>
<proteinExistence type="inferred from homology"/>